<reference evidence="2 3" key="1">
    <citation type="submission" date="2023-07" db="EMBL/GenBank/DDBJ databases">
        <title>Genomic Encyclopedia of Type Strains, Phase IV (KMG-IV): sequencing the most valuable type-strain genomes for metagenomic binning, comparative biology and taxonomic classification.</title>
        <authorList>
            <person name="Goeker M."/>
        </authorList>
    </citation>
    <scope>NUCLEOTIDE SEQUENCE [LARGE SCALE GENOMIC DNA]</scope>
    <source>
        <strain evidence="2 3">DSM 18695</strain>
    </source>
</reference>
<proteinExistence type="predicted"/>
<accession>A0ABU0ISU2</accession>
<dbReference type="Pfam" id="PF12146">
    <property type="entry name" value="Hydrolase_4"/>
    <property type="match status" value="1"/>
</dbReference>
<gene>
    <name evidence="2" type="ORF">QO010_002853</name>
</gene>
<dbReference type="PANTHER" id="PTHR12277:SF81">
    <property type="entry name" value="PROTEIN ABHD13"/>
    <property type="match status" value="1"/>
</dbReference>
<dbReference type="SUPFAM" id="SSF53474">
    <property type="entry name" value="alpha/beta-Hydrolases"/>
    <property type="match status" value="1"/>
</dbReference>
<keyword evidence="3" id="KW-1185">Reference proteome</keyword>
<dbReference type="EMBL" id="JAUSVS010000005">
    <property type="protein sequence ID" value="MDQ0465069.1"/>
    <property type="molecule type" value="Genomic_DNA"/>
</dbReference>
<dbReference type="Proteomes" id="UP001228905">
    <property type="component" value="Unassembled WGS sequence"/>
</dbReference>
<dbReference type="PANTHER" id="PTHR12277">
    <property type="entry name" value="ALPHA/BETA HYDROLASE DOMAIN-CONTAINING PROTEIN"/>
    <property type="match status" value="1"/>
</dbReference>
<protein>
    <submittedName>
        <fullName evidence="2">Fermentation-respiration switch protein FrsA (DUF1100 family)</fullName>
    </submittedName>
</protein>
<evidence type="ECO:0000259" key="1">
    <source>
        <dbReference type="Pfam" id="PF12146"/>
    </source>
</evidence>
<evidence type="ECO:0000313" key="3">
    <source>
        <dbReference type="Proteomes" id="UP001228905"/>
    </source>
</evidence>
<dbReference type="InterPro" id="IPR029058">
    <property type="entry name" value="AB_hydrolase_fold"/>
</dbReference>
<name>A0ABU0ISU2_9CAUL</name>
<feature type="domain" description="Serine aminopeptidase S33" evidence="1">
    <location>
        <begin position="81"/>
        <end position="167"/>
    </location>
</feature>
<evidence type="ECO:0000313" key="2">
    <source>
        <dbReference type="EMBL" id="MDQ0465069.1"/>
    </source>
</evidence>
<comment type="caution">
    <text evidence="2">The sequence shown here is derived from an EMBL/GenBank/DDBJ whole genome shotgun (WGS) entry which is preliminary data.</text>
</comment>
<sequence length="269" mass="29806">MALTMYLALVAVMYVDQRKYLYQPDPTFIAPPADGPPIQVIHLTAADGTRLVAWYLPPEGDKPVLLFFNGNGQGLAHQKWRWKRFAEAGVGFFAVGYRGYAGSEGHPSEHGLIEDSNAAYDWVAARYPAGKIVIQGYSLGSGLAVRLAAQRPARALILEAPYTSTTDVAAIRFPWLPVRLLMKDRFQSTDWIGKVHIPVLIVHGTRDSVIPFRFGQQLYAMASQPKRFEAMRGSDHSTLVRDGLYRHVWAFLSVADPEKTPARVSGPGL</sequence>
<organism evidence="2 3">
    <name type="scientific">Caulobacter ginsengisoli</name>
    <dbReference type="NCBI Taxonomy" id="400775"/>
    <lineage>
        <taxon>Bacteria</taxon>
        <taxon>Pseudomonadati</taxon>
        <taxon>Pseudomonadota</taxon>
        <taxon>Alphaproteobacteria</taxon>
        <taxon>Caulobacterales</taxon>
        <taxon>Caulobacteraceae</taxon>
        <taxon>Caulobacter</taxon>
    </lineage>
</organism>
<dbReference type="RefSeq" id="WP_307350170.1">
    <property type="nucleotide sequence ID" value="NZ_JAUSVS010000005.1"/>
</dbReference>
<dbReference type="InterPro" id="IPR022742">
    <property type="entry name" value="Hydrolase_4"/>
</dbReference>
<dbReference type="Gene3D" id="3.40.50.1820">
    <property type="entry name" value="alpha/beta hydrolase"/>
    <property type="match status" value="1"/>
</dbReference>